<comment type="caution">
    <text evidence="2">The sequence shown here is derived from an EMBL/GenBank/DDBJ whole genome shotgun (WGS) entry which is preliminary data.</text>
</comment>
<protein>
    <submittedName>
        <fullName evidence="2">Uncharacterized protein</fullName>
    </submittedName>
</protein>
<sequence length="403" mass="41709">MASRRVQPVRLLLLRGARLPPRQRLQLLPPPARVQAAAAARGVEDGPAVEAPGPEAGRAGPRGGGSGRWAARVALLACSRARRVPPGRPSRSSCAGWHCGHMRRDPAGGDHLAYAPFPREVGGDGGPRQGESAMQPVKVQLGGHWPQPRAAHSTPGFSPDAGFVGGGVPAGAARQGRVSPRAFPRAPDLGRAAPSGSLQRAQQQMLPNSSVFEYSPSHTVVRVGEVVEIRPPFELAVSNAIFGISPQLPLGVCLDSHTGLILGKPHVQTDGPATYFVTACTSASRTGAPGRAPLDVSLHISQVHLEVVGPQAAQAAAPRPAGVAPGFAGRRAAGPSSRGQPAKVATGRPGTAHLDWDPGMSSAWAAEPAHCRGRGRCPAPRGPRMINSHLVDSTPFRPGGRSP</sequence>
<feature type="region of interest" description="Disordered" evidence="1">
    <location>
        <begin position="373"/>
        <end position="403"/>
    </location>
</feature>
<keyword evidence="3" id="KW-1185">Reference proteome</keyword>
<dbReference type="Proteomes" id="UP001189429">
    <property type="component" value="Unassembled WGS sequence"/>
</dbReference>
<evidence type="ECO:0000313" key="2">
    <source>
        <dbReference type="EMBL" id="CAK0870898.1"/>
    </source>
</evidence>
<proteinExistence type="predicted"/>
<feature type="region of interest" description="Disordered" evidence="1">
    <location>
        <begin position="164"/>
        <end position="204"/>
    </location>
</feature>
<feature type="region of interest" description="Disordered" evidence="1">
    <location>
        <begin position="36"/>
        <end position="66"/>
    </location>
</feature>
<feature type="region of interest" description="Disordered" evidence="1">
    <location>
        <begin position="329"/>
        <end position="351"/>
    </location>
</feature>
<dbReference type="EMBL" id="CAUYUJ010017014">
    <property type="protein sequence ID" value="CAK0870898.1"/>
    <property type="molecule type" value="Genomic_DNA"/>
</dbReference>
<organism evidence="2 3">
    <name type="scientific">Prorocentrum cordatum</name>
    <dbReference type="NCBI Taxonomy" id="2364126"/>
    <lineage>
        <taxon>Eukaryota</taxon>
        <taxon>Sar</taxon>
        <taxon>Alveolata</taxon>
        <taxon>Dinophyceae</taxon>
        <taxon>Prorocentrales</taxon>
        <taxon>Prorocentraceae</taxon>
        <taxon>Prorocentrum</taxon>
    </lineage>
</organism>
<evidence type="ECO:0000256" key="1">
    <source>
        <dbReference type="SAM" id="MobiDB-lite"/>
    </source>
</evidence>
<gene>
    <name evidence="2" type="ORF">PCOR1329_LOCUS56881</name>
</gene>
<reference evidence="2" key="1">
    <citation type="submission" date="2023-10" db="EMBL/GenBank/DDBJ databases">
        <authorList>
            <person name="Chen Y."/>
            <person name="Shah S."/>
            <person name="Dougan E. K."/>
            <person name="Thang M."/>
            <person name="Chan C."/>
        </authorList>
    </citation>
    <scope>NUCLEOTIDE SEQUENCE [LARGE SCALE GENOMIC DNA]</scope>
</reference>
<feature type="compositionally biased region" description="Low complexity" evidence="1">
    <location>
        <begin position="36"/>
        <end position="59"/>
    </location>
</feature>
<evidence type="ECO:0000313" key="3">
    <source>
        <dbReference type="Proteomes" id="UP001189429"/>
    </source>
</evidence>
<name>A0ABN9VGW5_9DINO</name>
<accession>A0ABN9VGW5</accession>